<dbReference type="InterPro" id="IPR001155">
    <property type="entry name" value="OxRdtase_FMN_N"/>
</dbReference>
<dbReference type="GO" id="GO:0005829">
    <property type="term" value="C:cytosol"/>
    <property type="evidence" value="ECO:0007669"/>
    <property type="project" value="TreeGrafter"/>
</dbReference>
<sequence length="370" mass="40780">MITTRMVLLNKTDLFQPTMLGSLRLANRIVMAPLTRSRAGKHDVQGLMNAEYYAQRASAGLIISEATQISQQGKGYAFTPGIYSQEQVAGWKLVTDAVHAEQGLIFAQLWHVGRISHPDLQPDHQLPVAPSAVKPVGQAFTETGFKELVTPRALVTSEIPEVIKQYVHAAQCAKQAGFDGIELHAANGYLIDQFLRDKTNLRTDRYGGSLGNRTRFLLELLEALVSVWPSERIGIRLSPVSPANDIADSKPMETFSYVVKAINHFNLSYLHCVEGVTTGPRNIPANFSFTELRALFSGQYMANNGYDLELALKARRDNTADLICLGRPFIANPDLVARLQNGASLAEAPKELWYGGGAHGYIDWPMSNEI</sequence>
<dbReference type="CDD" id="cd02933">
    <property type="entry name" value="OYE_like_FMN"/>
    <property type="match status" value="1"/>
</dbReference>
<evidence type="ECO:0000256" key="1">
    <source>
        <dbReference type="ARBA" id="ARBA00001917"/>
    </source>
</evidence>
<gene>
    <name evidence="5" type="primary">nemA</name>
    <name evidence="5" type="ORF">LHA_3033</name>
</gene>
<dbReference type="PATRIC" id="fig|449.7.peg.1567"/>
<reference evidence="6" key="1">
    <citation type="submission" date="2014-09" db="EMBL/GenBank/DDBJ databases">
        <authorList>
            <person name="Gomez-Valero L."/>
        </authorList>
    </citation>
    <scope>NUCLEOTIDE SEQUENCE [LARGE SCALE GENOMIC DNA]</scope>
    <source>
        <strain evidence="6">ATCC35250</strain>
    </source>
</reference>
<dbReference type="GO" id="GO:0016628">
    <property type="term" value="F:oxidoreductase activity, acting on the CH-CH group of donors, NAD or NADP as acceptor"/>
    <property type="evidence" value="ECO:0007669"/>
    <property type="project" value="UniProtKB-ARBA"/>
</dbReference>
<comment type="similarity">
    <text evidence="2">Belongs to the NADH:flavin oxidoreductase/NADH oxidase family.</text>
</comment>
<evidence type="ECO:0000256" key="2">
    <source>
        <dbReference type="ARBA" id="ARBA00005979"/>
    </source>
</evidence>
<comment type="cofactor">
    <cofactor evidence="1">
        <name>FMN</name>
        <dbReference type="ChEBI" id="CHEBI:58210"/>
    </cofactor>
</comment>
<dbReference type="InterPro" id="IPR013785">
    <property type="entry name" value="Aldolase_TIM"/>
</dbReference>
<dbReference type="PANTHER" id="PTHR22893:SF91">
    <property type="entry name" value="NADPH DEHYDROGENASE 2-RELATED"/>
    <property type="match status" value="1"/>
</dbReference>
<dbReference type="STRING" id="449.LHA_3033"/>
<keyword evidence="6" id="KW-1185">Reference proteome</keyword>
<dbReference type="FunFam" id="3.20.20.70:FF:000059">
    <property type="entry name" value="N-ethylmaleimide reductase, FMN-linked"/>
    <property type="match status" value="1"/>
</dbReference>
<name>A0A0A8UZ37_LEGHA</name>
<evidence type="ECO:0000256" key="3">
    <source>
        <dbReference type="ARBA" id="ARBA00023002"/>
    </source>
</evidence>
<keyword evidence="3 5" id="KW-0560">Oxidoreductase</keyword>
<dbReference type="Pfam" id="PF00724">
    <property type="entry name" value="Oxidored_FMN"/>
    <property type="match status" value="1"/>
</dbReference>
<dbReference type="KEGG" id="lha:LHA_3033"/>
<accession>A0A0A8UZ37</accession>
<proteinExistence type="inferred from homology"/>
<dbReference type="InterPro" id="IPR045247">
    <property type="entry name" value="Oye-like"/>
</dbReference>
<dbReference type="PANTHER" id="PTHR22893">
    <property type="entry name" value="NADH OXIDOREDUCTASE-RELATED"/>
    <property type="match status" value="1"/>
</dbReference>
<feature type="domain" description="NADH:flavin oxidoreductase/NADH oxidase N-terminal" evidence="4">
    <location>
        <begin position="13"/>
        <end position="343"/>
    </location>
</feature>
<dbReference type="EMBL" id="LN681225">
    <property type="protein sequence ID" value="CEK12024.1"/>
    <property type="molecule type" value="Genomic_DNA"/>
</dbReference>
<organism evidence="5 6">
    <name type="scientific">Legionella hackeliae</name>
    <dbReference type="NCBI Taxonomy" id="449"/>
    <lineage>
        <taxon>Bacteria</taxon>
        <taxon>Pseudomonadati</taxon>
        <taxon>Pseudomonadota</taxon>
        <taxon>Gammaproteobacteria</taxon>
        <taxon>Legionellales</taxon>
        <taxon>Legionellaceae</taxon>
        <taxon>Legionella</taxon>
    </lineage>
</organism>
<dbReference type="AlphaFoldDB" id="A0A0A8UZ37"/>
<evidence type="ECO:0000313" key="5">
    <source>
        <dbReference type="EMBL" id="CEK12024.1"/>
    </source>
</evidence>
<dbReference type="GO" id="GO:0010181">
    <property type="term" value="F:FMN binding"/>
    <property type="evidence" value="ECO:0007669"/>
    <property type="project" value="InterPro"/>
</dbReference>
<evidence type="ECO:0000259" key="4">
    <source>
        <dbReference type="Pfam" id="PF00724"/>
    </source>
</evidence>
<dbReference type="SUPFAM" id="SSF51395">
    <property type="entry name" value="FMN-linked oxidoreductases"/>
    <property type="match status" value="1"/>
</dbReference>
<evidence type="ECO:0000313" key="6">
    <source>
        <dbReference type="Proteomes" id="UP000032803"/>
    </source>
</evidence>
<dbReference type="Proteomes" id="UP000032803">
    <property type="component" value="Chromosome I"/>
</dbReference>
<dbReference type="EC" id="1.-.-.-" evidence="5"/>
<protein>
    <submittedName>
        <fullName evidence="5">N-ethylmaleimide reductase</fullName>
        <ecNumber evidence="5">1.-.-.-</ecNumber>
    </submittedName>
</protein>
<dbReference type="HOGENOM" id="CLU_012153_0_0_6"/>
<dbReference type="Gene3D" id="3.20.20.70">
    <property type="entry name" value="Aldolase class I"/>
    <property type="match status" value="1"/>
</dbReference>